<name>A0A1B2M400_9GAMM</name>
<dbReference type="InterPro" id="IPR039426">
    <property type="entry name" value="TonB-dep_rcpt-like"/>
</dbReference>
<dbReference type="KEGG" id="ala:BFG52_05345"/>
<evidence type="ECO:0000256" key="7">
    <source>
        <dbReference type="ARBA" id="ARBA00022729"/>
    </source>
</evidence>
<dbReference type="Pfam" id="PF00593">
    <property type="entry name" value="TonB_dep_Rec_b-barrel"/>
    <property type="match status" value="1"/>
</dbReference>
<sequence>MTALGVVMAALLYSSAVQAQDVELNLPAQSLQRSVEQLARQSQVEIIYVGNILNQKTAPQIHGKLSVEAALHKLLQGTNLSLRRSGETYLIVERDRPNPADKLQSQQTSTTAAVQGELATIVLKANDEPIDLNPARSVSVISRKQLEDRPAKHAADMLEQTAGVYSSVSQQDPALSVNIRGIQDYGRVNMNIDGMRQNFQKSGHGQRNGQMYIDSELLSGVVIEKGASSAMGGAGVLGGIATFNTVSASDFLTASKPVGGKIRASTGDNATDFIGSAVIAGRYENFDALLGISDRRLGDYYPGKKGDIGNIRVNNATNNYDNFTDYIKNHKVTDTNYKMRSYLGKLGWDIREGQRLQLSYLKTETDTPNASALKDIHDPDDYSKYYLGWKRTGFSQIDSQNIALDYSLKLSDQPLLDLKAKLYYVNTKDNSDTYPTNILGTDGYWSTLALKTYGLQLENTSRWSLSDASTLSLNYGLDIFYDQSSSDSNRAVAKGTTPEGNRLMSSAFTNMTWDYGNWLNIQTGLRYDRYRLRGTTGFEIASFPYTKENPCTEIRLSNCGGALKEYREWNINDEEGQLSPTLAVSVHPGVEWLTLFANYGQAWRPPAITETLTYGSAHSTSTQYPNPYLKPESSQSWEAGVSVIGQNLFRDGDRFFVKTAYFDTLVDNYINLHIARVKPGIFSPSIGNAAYVNNLEKSKFRGIELQLNYDADYFYVDLNYTHMIGKNDYCTPSAWMGGVTYTGGERGNYYEIPAEDWNSSINCNDGTIFNSSAFLPGDRGSLTLGGRAFDRRLDAGVIVRYNPGYQDHSVPTNFPYLADWPTYTLFDLYGNIKVNDQLTLHAAVENLTNQAYVVNFGDIQSSTLGRGRTFQAGLEYKF</sequence>
<dbReference type="CDD" id="cd01347">
    <property type="entry name" value="ligand_gated_channel"/>
    <property type="match status" value="1"/>
</dbReference>
<dbReference type="NCBIfam" id="TIGR01786">
    <property type="entry name" value="TonB-hemlactrns"/>
    <property type="match status" value="1"/>
</dbReference>
<keyword evidence="18" id="KW-1185">Reference proteome</keyword>
<dbReference type="Gene3D" id="2.40.170.20">
    <property type="entry name" value="TonB-dependent receptor, beta-barrel domain"/>
    <property type="match status" value="1"/>
</dbReference>
<dbReference type="NCBIfam" id="TIGR01785">
    <property type="entry name" value="TonB-hemin"/>
    <property type="match status" value="1"/>
</dbReference>
<keyword evidence="11 12" id="KW-0998">Cell outer membrane</keyword>
<evidence type="ECO:0000256" key="8">
    <source>
        <dbReference type="ARBA" id="ARBA00023004"/>
    </source>
</evidence>
<evidence type="ECO:0000256" key="4">
    <source>
        <dbReference type="ARBA" id="ARBA00022452"/>
    </source>
</evidence>
<dbReference type="Gene3D" id="2.170.130.10">
    <property type="entry name" value="TonB-dependent receptor, plug domain"/>
    <property type="match status" value="1"/>
</dbReference>
<evidence type="ECO:0000256" key="15">
    <source>
        <dbReference type="SAM" id="SignalP"/>
    </source>
</evidence>
<gene>
    <name evidence="17" type="ORF">BFG52_05345</name>
</gene>
<comment type="subcellular location">
    <subcellularLocation>
        <location evidence="1 12">Cell outer membrane</location>
        <topology evidence="1 12">Multi-pass membrane protein</topology>
    </subcellularLocation>
</comment>
<dbReference type="EMBL" id="CP016895">
    <property type="protein sequence ID" value="AOA59882.1"/>
    <property type="molecule type" value="Genomic_DNA"/>
</dbReference>
<evidence type="ECO:0000256" key="2">
    <source>
        <dbReference type="ARBA" id="ARBA00009810"/>
    </source>
</evidence>
<evidence type="ECO:0000256" key="10">
    <source>
        <dbReference type="ARBA" id="ARBA00023136"/>
    </source>
</evidence>
<keyword evidence="3 12" id="KW-0813">Transport</keyword>
<feature type="chain" id="PRO_5008540032" evidence="15">
    <location>
        <begin position="20"/>
        <end position="878"/>
    </location>
</feature>
<evidence type="ECO:0000313" key="17">
    <source>
        <dbReference type="EMBL" id="AOA59882.1"/>
    </source>
</evidence>
<comment type="similarity">
    <text evidence="2 12 14">Belongs to the TonB-dependent receptor family.</text>
</comment>
<dbReference type="Gene3D" id="3.55.50.30">
    <property type="match status" value="1"/>
</dbReference>
<dbReference type="GO" id="GO:0015232">
    <property type="term" value="F:heme transmembrane transporter activity"/>
    <property type="evidence" value="ECO:0007669"/>
    <property type="project" value="InterPro"/>
</dbReference>
<dbReference type="InterPro" id="IPR036942">
    <property type="entry name" value="Beta-barrel_TonB_sf"/>
</dbReference>
<keyword evidence="6 12" id="KW-0812">Transmembrane</keyword>
<dbReference type="InterPro" id="IPR012910">
    <property type="entry name" value="Plug_dom"/>
</dbReference>
<evidence type="ECO:0000256" key="13">
    <source>
        <dbReference type="PROSITE-ProRule" id="PRU10144"/>
    </source>
</evidence>
<dbReference type="InterPro" id="IPR000531">
    <property type="entry name" value="Beta-barrel_TonB"/>
</dbReference>
<dbReference type="PROSITE" id="PS52016">
    <property type="entry name" value="TONB_DEPENDENT_REC_3"/>
    <property type="match status" value="1"/>
</dbReference>
<evidence type="ECO:0000256" key="12">
    <source>
        <dbReference type="PROSITE-ProRule" id="PRU01360"/>
    </source>
</evidence>
<keyword evidence="17" id="KW-0675">Receptor</keyword>
<evidence type="ECO:0000256" key="6">
    <source>
        <dbReference type="ARBA" id="ARBA00022692"/>
    </source>
</evidence>
<dbReference type="InterPro" id="IPR037066">
    <property type="entry name" value="Plug_dom_sf"/>
</dbReference>
<evidence type="ECO:0000256" key="3">
    <source>
        <dbReference type="ARBA" id="ARBA00022448"/>
    </source>
</evidence>
<dbReference type="PANTHER" id="PTHR30069">
    <property type="entry name" value="TONB-DEPENDENT OUTER MEMBRANE RECEPTOR"/>
    <property type="match status" value="1"/>
</dbReference>
<dbReference type="GO" id="GO:0044718">
    <property type="term" value="P:siderophore transmembrane transport"/>
    <property type="evidence" value="ECO:0007669"/>
    <property type="project" value="TreeGrafter"/>
</dbReference>
<organism evidence="17 18">
    <name type="scientific">Acinetobacter larvae</name>
    <dbReference type="NCBI Taxonomy" id="1789224"/>
    <lineage>
        <taxon>Bacteria</taxon>
        <taxon>Pseudomonadati</taxon>
        <taxon>Pseudomonadota</taxon>
        <taxon>Gammaproteobacteria</taxon>
        <taxon>Moraxellales</taxon>
        <taxon>Moraxellaceae</taxon>
        <taxon>Acinetobacter</taxon>
    </lineage>
</organism>
<dbReference type="PROSITE" id="PS01156">
    <property type="entry name" value="TONB_DEPENDENT_REC_2"/>
    <property type="match status" value="1"/>
</dbReference>
<dbReference type="Pfam" id="PF07660">
    <property type="entry name" value="STN"/>
    <property type="match status" value="1"/>
</dbReference>
<proteinExistence type="inferred from homology"/>
<dbReference type="Pfam" id="PF07715">
    <property type="entry name" value="Plug"/>
    <property type="match status" value="1"/>
</dbReference>
<evidence type="ECO:0000313" key="18">
    <source>
        <dbReference type="Proteomes" id="UP000093391"/>
    </source>
</evidence>
<evidence type="ECO:0000256" key="5">
    <source>
        <dbReference type="ARBA" id="ARBA00022496"/>
    </source>
</evidence>
<keyword evidence="4 12" id="KW-1134">Transmembrane beta strand</keyword>
<dbReference type="PANTHER" id="PTHR30069:SF41">
    <property type="entry name" value="HEME_HEMOPEXIN UTILIZATION PROTEIN C"/>
    <property type="match status" value="1"/>
</dbReference>
<evidence type="ECO:0000256" key="1">
    <source>
        <dbReference type="ARBA" id="ARBA00004571"/>
    </source>
</evidence>
<dbReference type="GO" id="GO:0015344">
    <property type="term" value="F:siderophore uptake transmembrane transporter activity"/>
    <property type="evidence" value="ECO:0007669"/>
    <property type="project" value="TreeGrafter"/>
</dbReference>
<reference evidence="17 18" key="1">
    <citation type="submission" date="2016-08" db="EMBL/GenBank/DDBJ databases">
        <authorList>
            <person name="Seilhamer J.J."/>
        </authorList>
    </citation>
    <scope>NUCLEOTIDE SEQUENCE [LARGE SCALE GENOMIC DNA]</scope>
    <source>
        <strain evidence="17 18">BRTC-1</strain>
    </source>
</reference>
<keyword evidence="7 15" id="KW-0732">Signal</keyword>
<dbReference type="SMART" id="SM00965">
    <property type="entry name" value="STN"/>
    <property type="match status" value="1"/>
</dbReference>
<protein>
    <submittedName>
        <fullName evidence="17">TonB-dependent receptor</fullName>
    </submittedName>
</protein>
<keyword evidence="9 14" id="KW-0798">TonB box</keyword>
<feature type="short sequence motif" description="TonB C-terminal box" evidence="13">
    <location>
        <begin position="861"/>
        <end position="878"/>
    </location>
</feature>
<feature type="domain" description="Secretin/TonB short N-terminal" evidence="16">
    <location>
        <begin position="44"/>
        <end position="94"/>
    </location>
</feature>
<evidence type="ECO:0000256" key="11">
    <source>
        <dbReference type="ARBA" id="ARBA00023237"/>
    </source>
</evidence>
<dbReference type="Proteomes" id="UP000093391">
    <property type="component" value="Chromosome"/>
</dbReference>
<evidence type="ECO:0000259" key="16">
    <source>
        <dbReference type="SMART" id="SM00965"/>
    </source>
</evidence>
<dbReference type="SUPFAM" id="SSF56935">
    <property type="entry name" value="Porins"/>
    <property type="match status" value="1"/>
</dbReference>
<feature type="signal peptide" evidence="15">
    <location>
        <begin position="1"/>
        <end position="19"/>
    </location>
</feature>
<keyword evidence="10 12" id="KW-0472">Membrane</keyword>
<evidence type="ECO:0000256" key="14">
    <source>
        <dbReference type="RuleBase" id="RU003357"/>
    </source>
</evidence>
<dbReference type="InterPro" id="IPR011662">
    <property type="entry name" value="Secretin/TonB_short_N"/>
</dbReference>
<dbReference type="AlphaFoldDB" id="A0A1B2M400"/>
<keyword evidence="5" id="KW-0410">Iron transport</keyword>
<dbReference type="InterPro" id="IPR011276">
    <property type="entry name" value="TonB_haem/Hb_rcpt"/>
</dbReference>
<dbReference type="InterPro" id="IPR010949">
    <property type="entry name" value="TonB_Hb/transfer/lactofer_rcpt"/>
</dbReference>
<evidence type="ECO:0000256" key="9">
    <source>
        <dbReference type="ARBA" id="ARBA00023077"/>
    </source>
</evidence>
<accession>A0A1B2M400</accession>
<dbReference type="InterPro" id="IPR010917">
    <property type="entry name" value="TonB_rcpt_CS"/>
</dbReference>
<keyword evidence="5" id="KW-0406">Ion transport</keyword>
<keyword evidence="8" id="KW-0408">Iron</keyword>
<dbReference type="STRING" id="1789224.BFG52_05345"/>
<dbReference type="GO" id="GO:0009279">
    <property type="term" value="C:cell outer membrane"/>
    <property type="evidence" value="ECO:0007669"/>
    <property type="project" value="UniProtKB-SubCell"/>
</dbReference>